<evidence type="ECO:0000256" key="4">
    <source>
        <dbReference type="ARBA" id="ARBA00044050"/>
    </source>
</evidence>
<dbReference type="AlphaFoldDB" id="A0A7J7JQI4"/>
<comment type="catalytic activity">
    <reaction evidence="10">
        <text>3-hydroxypropanoate + NADP(+) = 3-oxopropanoate + NADPH + H(+)</text>
        <dbReference type="Rhea" id="RHEA:26438"/>
        <dbReference type="ChEBI" id="CHEBI:15378"/>
        <dbReference type="ChEBI" id="CHEBI:16510"/>
        <dbReference type="ChEBI" id="CHEBI:33190"/>
        <dbReference type="ChEBI" id="CHEBI:57783"/>
        <dbReference type="ChEBI" id="CHEBI:58349"/>
        <dbReference type="EC" id="1.1.1.298"/>
    </reaction>
</comment>
<name>A0A7J7JQI4_BUGNE</name>
<accession>A0A7J7JQI4</accession>
<dbReference type="EMBL" id="VXIV02001932">
    <property type="protein sequence ID" value="KAF6028610.1"/>
    <property type="molecule type" value="Genomic_DNA"/>
</dbReference>
<evidence type="ECO:0000313" key="12">
    <source>
        <dbReference type="Proteomes" id="UP000593567"/>
    </source>
</evidence>
<dbReference type="PANTHER" id="PTHR43086:SF3">
    <property type="entry name" value="NADP-DEPENDENT 3-HYDROXY ACID DEHYDROGENASE YDFG"/>
    <property type="match status" value="1"/>
</dbReference>
<evidence type="ECO:0000256" key="1">
    <source>
        <dbReference type="ARBA" id="ARBA00023002"/>
    </source>
</evidence>
<evidence type="ECO:0000256" key="3">
    <source>
        <dbReference type="ARBA" id="ARBA00043812"/>
    </source>
</evidence>
<comment type="catalytic activity">
    <reaction evidence="3">
        <text>L-allo-threonine + NADP(+) = aminoacetone + CO2 + NADPH</text>
        <dbReference type="Rhea" id="RHEA:43524"/>
        <dbReference type="ChEBI" id="CHEBI:16526"/>
        <dbReference type="ChEBI" id="CHEBI:57783"/>
        <dbReference type="ChEBI" id="CHEBI:58320"/>
        <dbReference type="ChEBI" id="CHEBI:58349"/>
        <dbReference type="ChEBI" id="CHEBI:58585"/>
        <dbReference type="EC" id="1.1.1.381"/>
    </reaction>
</comment>
<evidence type="ECO:0000256" key="10">
    <source>
        <dbReference type="ARBA" id="ARBA00047274"/>
    </source>
</evidence>
<comment type="caution">
    <text evidence="11">The sequence shown here is derived from an EMBL/GenBank/DDBJ whole genome shotgun (WGS) entry which is preliminary data.</text>
</comment>
<dbReference type="Gene3D" id="3.40.50.720">
    <property type="entry name" value="NAD(P)-binding Rossmann-like Domain"/>
    <property type="match status" value="1"/>
</dbReference>
<comment type="similarity">
    <text evidence="2">Belongs to the short-chain dehydrogenases/reductases (SDR) family. 17-beta-HSD 3 subfamily.</text>
</comment>
<dbReference type="PROSITE" id="PS00061">
    <property type="entry name" value="ADH_SHORT"/>
    <property type="match status" value="1"/>
</dbReference>
<keyword evidence="12" id="KW-1185">Reference proteome</keyword>
<evidence type="ECO:0000256" key="7">
    <source>
        <dbReference type="ARBA" id="ARBA00044271"/>
    </source>
</evidence>
<dbReference type="PRINTS" id="PR00081">
    <property type="entry name" value="GDHRDH"/>
</dbReference>
<dbReference type="InterPro" id="IPR020904">
    <property type="entry name" value="Sc_DH/Rdtase_CS"/>
</dbReference>
<dbReference type="SUPFAM" id="SSF51735">
    <property type="entry name" value="NAD(P)-binding Rossmann-fold domains"/>
    <property type="match status" value="1"/>
</dbReference>
<dbReference type="EC" id="1.1.1.381" evidence="5"/>
<dbReference type="EC" id="1.1.1.298" evidence="4"/>
<evidence type="ECO:0000256" key="2">
    <source>
        <dbReference type="ARBA" id="ARBA00038261"/>
    </source>
</evidence>
<organism evidence="11 12">
    <name type="scientific">Bugula neritina</name>
    <name type="common">Brown bryozoan</name>
    <name type="synonym">Sertularia neritina</name>
    <dbReference type="NCBI Taxonomy" id="10212"/>
    <lineage>
        <taxon>Eukaryota</taxon>
        <taxon>Metazoa</taxon>
        <taxon>Spiralia</taxon>
        <taxon>Lophotrochozoa</taxon>
        <taxon>Bryozoa</taxon>
        <taxon>Gymnolaemata</taxon>
        <taxon>Cheilostomatida</taxon>
        <taxon>Flustrina</taxon>
        <taxon>Buguloidea</taxon>
        <taxon>Bugulidae</taxon>
        <taxon>Bugula</taxon>
    </lineage>
</organism>
<protein>
    <recommendedName>
        <fullName evidence="6">NADP-dependent 3-hydroxy acid dehydrogenase YdfG</fullName>
        <ecNumber evidence="4">1.1.1.298</ecNumber>
        <ecNumber evidence="5">1.1.1.381</ecNumber>
    </recommendedName>
    <alternativeName>
        <fullName evidence="8">L-allo-threonine dehydrogenase</fullName>
    </alternativeName>
    <alternativeName>
        <fullName evidence="7">Malonic semialdehyde reductase</fullName>
    </alternativeName>
</protein>
<dbReference type="GO" id="GO:0005783">
    <property type="term" value="C:endoplasmic reticulum"/>
    <property type="evidence" value="ECO:0007669"/>
    <property type="project" value="TreeGrafter"/>
</dbReference>
<dbReference type="Proteomes" id="UP000593567">
    <property type="component" value="Unassembled WGS sequence"/>
</dbReference>
<dbReference type="InterPro" id="IPR002347">
    <property type="entry name" value="SDR_fam"/>
</dbReference>
<dbReference type="InterPro" id="IPR036291">
    <property type="entry name" value="NAD(P)-bd_dom_sf"/>
</dbReference>
<evidence type="ECO:0000256" key="5">
    <source>
        <dbReference type="ARBA" id="ARBA00044059"/>
    </source>
</evidence>
<dbReference type="GO" id="GO:0035527">
    <property type="term" value="F:3-hydroxypropionate dehydrogenase (NADP+) activity"/>
    <property type="evidence" value="ECO:0007669"/>
    <property type="project" value="UniProtKB-EC"/>
</dbReference>
<proteinExistence type="inferred from homology"/>
<evidence type="ECO:0000256" key="6">
    <source>
        <dbReference type="ARBA" id="ARBA00044065"/>
    </source>
</evidence>
<evidence type="ECO:0000256" key="8">
    <source>
        <dbReference type="ARBA" id="ARBA00044349"/>
    </source>
</evidence>
<evidence type="ECO:0000313" key="11">
    <source>
        <dbReference type="EMBL" id="KAF6028610.1"/>
    </source>
</evidence>
<gene>
    <name evidence="11" type="ORF">EB796_013082</name>
</gene>
<dbReference type="GO" id="GO:0030497">
    <property type="term" value="P:fatty acid elongation"/>
    <property type="evidence" value="ECO:0007669"/>
    <property type="project" value="TreeGrafter"/>
</dbReference>
<evidence type="ECO:0000256" key="9">
    <source>
        <dbReference type="ARBA" id="ARBA00045650"/>
    </source>
</evidence>
<dbReference type="Pfam" id="PF00106">
    <property type="entry name" value="adh_short"/>
    <property type="match status" value="1"/>
</dbReference>
<keyword evidence="1" id="KW-0560">Oxidoreductase</keyword>
<sequence>MYYTSMVNQHEKEWDMSIDINCKGVVNGVNAVIQSMTQRKSGHIINMSSDAGRRGFAGLAVYSGTKFFVEGFSQALRHEMVEFNVKVTTVQPGDVKTELLSHTTDQEAKEKYDGSTLTTILNPGDIGKAIVFIASQPKAVAINEMLIEPTGAPI</sequence>
<reference evidence="11" key="1">
    <citation type="submission" date="2020-06" db="EMBL/GenBank/DDBJ databases">
        <title>Draft genome of Bugula neritina, a colonial animal packing powerful symbionts and potential medicines.</title>
        <authorList>
            <person name="Rayko M."/>
        </authorList>
    </citation>
    <scope>NUCLEOTIDE SEQUENCE [LARGE SCALE GENOMIC DNA]</scope>
    <source>
        <strain evidence="11">Kwan_BN1</strain>
    </source>
</reference>
<dbReference type="OrthoDB" id="1933717at2759"/>
<comment type="function">
    <text evidence="9">NADP-dependent dehydrogenase with broad substrate specificity acting on 3-hydroxy acids. Catalyzes the NADP-dependent oxidation of L-allo-threonine to L-2-amino-3-keto-butyrate, which is spontaneously decarboxylated into aminoacetone. Also acts on D-threonine, L-serine, D-serine, D-3-hydroxyisobutyrate, L-3-hydroxyisobutyrate, D-glycerate and L-glycerate. Able to catalyze the reduction of the malonic semialdehyde to 3-hydroxypropionic acid. YdfG is apparently supplementing RutE, the presumed malonic semialdehyde reductase involved in pyrimidine degradation since both are able to detoxify malonic semialdehyde.</text>
</comment>
<dbReference type="PANTHER" id="PTHR43086">
    <property type="entry name" value="VERY-LONG-CHAIN 3-OXOOACYL-COA REDUCTASE"/>
    <property type="match status" value="1"/>
</dbReference>